<sequence length="217" mass="24484">MHRSQFCPTIGAQYKKLAVRAIKLFSESIMFHFRNLFLLSLAAFVPNVHTASLPHLVSTANISPRATLEGNLINNTDFSNPTIAPWVSERGWFSTWQLTTQGCWPGQCIQVTGLDYRGYGQIFSQTVTVQAGKRYAAVINTVVDTPLTQCRVSMLWDGKEMLTYPSQRDWTSLARDMPVSTTTSEHTFGIRMTCVGVSGRPSWIKIDRIFLIPSWFK</sequence>
<evidence type="ECO:0000313" key="2">
    <source>
        <dbReference type="Proteomes" id="UP000016936"/>
    </source>
</evidence>
<proteinExistence type="predicted"/>
<feature type="non-terminal residue" evidence="1">
    <location>
        <position position="217"/>
    </location>
</feature>
<dbReference type="Gene3D" id="2.60.120.260">
    <property type="entry name" value="Galactose-binding domain-like"/>
    <property type="match status" value="1"/>
</dbReference>
<name>M2UBC0_COCH5</name>
<reference evidence="1 2" key="1">
    <citation type="journal article" date="2012" name="PLoS Pathog.">
        <title>Diverse lifestyles and strategies of plant pathogenesis encoded in the genomes of eighteen Dothideomycetes fungi.</title>
        <authorList>
            <person name="Ohm R.A."/>
            <person name="Feau N."/>
            <person name="Henrissat B."/>
            <person name="Schoch C.L."/>
            <person name="Horwitz B.A."/>
            <person name="Barry K.W."/>
            <person name="Condon B.J."/>
            <person name="Copeland A.C."/>
            <person name="Dhillon B."/>
            <person name="Glaser F."/>
            <person name="Hesse C.N."/>
            <person name="Kosti I."/>
            <person name="LaButti K."/>
            <person name="Lindquist E.A."/>
            <person name="Lucas S."/>
            <person name="Salamov A.A."/>
            <person name="Bradshaw R.E."/>
            <person name="Ciuffetti L."/>
            <person name="Hamelin R.C."/>
            <person name="Kema G.H.J."/>
            <person name="Lawrence C."/>
            <person name="Scott J.A."/>
            <person name="Spatafora J.W."/>
            <person name="Turgeon B.G."/>
            <person name="de Wit P.J.G.M."/>
            <person name="Zhong S."/>
            <person name="Goodwin S.B."/>
            <person name="Grigoriev I.V."/>
        </authorList>
    </citation>
    <scope>NUCLEOTIDE SEQUENCE [LARGE SCALE GENOMIC DNA]</scope>
    <source>
        <strain evidence="2">C5 / ATCC 48332 / race O</strain>
    </source>
</reference>
<evidence type="ECO:0000313" key="1">
    <source>
        <dbReference type="EMBL" id="EMD85242.1"/>
    </source>
</evidence>
<organism evidence="1 2">
    <name type="scientific">Cochliobolus heterostrophus (strain C5 / ATCC 48332 / race O)</name>
    <name type="common">Southern corn leaf blight fungus</name>
    <name type="synonym">Bipolaris maydis</name>
    <dbReference type="NCBI Taxonomy" id="701091"/>
    <lineage>
        <taxon>Eukaryota</taxon>
        <taxon>Fungi</taxon>
        <taxon>Dikarya</taxon>
        <taxon>Ascomycota</taxon>
        <taxon>Pezizomycotina</taxon>
        <taxon>Dothideomycetes</taxon>
        <taxon>Pleosporomycetidae</taxon>
        <taxon>Pleosporales</taxon>
        <taxon>Pleosporineae</taxon>
        <taxon>Pleosporaceae</taxon>
        <taxon>Bipolaris</taxon>
    </lineage>
</organism>
<dbReference type="AlphaFoldDB" id="M2UBC0"/>
<dbReference type="OrthoDB" id="10361024at2759"/>
<accession>M2UBC0</accession>
<keyword evidence="2" id="KW-1185">Reference proteome</keyword>
<dbReference type="EMBL" id="KB445591">
    <property type="protein sequence ID" value="EMD85242.1"/>
    <property type="molecule type" value="Genomic_DNA"/>
</dbReference>
<dbReference type="OMA" id="FSESIMF"/>
<dbReference type="HOGENOM" id="CLU_1272169_0_0_1"/>
<reference evidence="2" key="2">
    <citation type="journal article" date="2013" name="PLoS Genet.">
        <title>Comparative genome structure, secondary metabolite, and effector coding capacity across Cochliobolus pathogens.</title>
        <authorList>
            <person name="Condon B.J."/>
            <person name="Leng Y."/>
            <person name="Wu D."/>
            <person name="Bushley K.E."/>
            <person name="Ohm R.A."/>
            <person name="Otillar R."/>
            <person name="Martin J."/>
            <person name="Schackwitz W."/>
            <person name="Grimwood J."/>
            <person name="MohdZainudin N."/>
            <person name="Xue C."/>
            <person name="Wang R."/>
            <person name="Manning V.A."/>
            <person name="Dhillon B."/>
            <person name="Tu Z.J."/>
            <person name="Steffenson B.J."/>
            <person name="Salamov A."/>
            <person name="Sun H."/>
            <person name="Lowry S."/>
            <person name="LaButti K."/>
            <person name="Han J."/>
            <person name="Copeland A."/>
            <person name="Lindquist E."/>
            <person name="Barry K."/>
            <person name="Schmutz J."/>
            <person name="Baker S.E."/>
            <person name="Ciuffetti L.M."/>
            <person name="Grigoriev I.V."/>
            <person name="Zhong S."/>
            <person name="Turgeon B.G."/>
        </authorList>
    </citation>
    <scope>NUCLEOTIDE SEQUENCE [LARGE SCALE GENOMIC DNA]</scope>
    <source>
        <strain evidence="2">C5 / ATCC 48332 / race O</strain>
    </source>
</reference>
<protein>
    <submittedName>
        <fullName evidence="1">Uncharacterized protein</fullName>
    </submittedName>
</protein>
<dbReference type="Proteomes" id="UP000016936">
    <property type="component" value="Unassembled WGS sequence"/>
</dbReference>
<gene>
    <name evidence="1" type="ORF">COCHEDRAFT_1149091</name>
</gene>